<dbReference type="GO" id="GO:0046332">
    <property type="term" value="F:SMAD binding"/>
    <property type="evidence" value="ECO:0007669"/>
    <property type="project" value="InterPro"/>
</dbReference>
<feature type="region of interest" description="Disordered" evidence="2">
    <location>
        <begin position="90"/>
        <end position="120"/>
    </location>
</feature>
<sequence length="188" mass="20432">MGTFSQCHLQTSIQTLTRHGSLAPPRGILGNPTSLGAFPKQMTLHRLAIGIRTGVFCLILTQLSPLPLFHPRSQHGGDQHRERPQLTYHLQDAPEPPGEPDFHRLPEAQPEASSPPATTAPGPSCIKCAYCGLYLSPNKFIFHSHRTPTPSTRIQHKLGVWQDRSALGNKGGRAVIPGGQVVSTRHPG</sequence>
<reference evidence="4" key="2">
    <citation type="submission" date="2021-03" db="UniProtKB">
        <authorList>
            <consortium name="Ensembl"/>
        </authorList>
    </citation>
    <scope>IDENTIFICATION</scope>
</reference>
<dbReference type="InterPro" id="IPR014890">
    <property type="entry name" value="c-SKI_SMAD4-bd_dom"/>
</dbReference>
<dbReference type="PANTHER" id="PTHR10005:SF26">
    <property type="entry name" value="CORL"/>
    <property type="match status" value="1"/>
</dbReference>
<reference evidence="4" key="1">
    <citation type="journal article" date="2010" name="Science">
        <title>The genome of the Western clawed frog Xenopus tropicalis.</title>
        <authorList>
            <person name="Hellsten U."/>
            <person name="Harland R.M."/>
            <person name="Gilchrist M.J."/>
            <person name="Hendrix D."/>
            <person name="Jurka J."/>
            <person name="Kapitonov V."/>
            <person name="Ovcharenko I."/>
            <person name="Putnam N.H."/>
            <person name="Shu S."/>
            <person name="Taher L."/>
            <person name="Blitz I.L."/>
            <person name="Blumberg B."/>
            <person name="Dichmann D.S."/>
            <person name="Dubchak I."/>
            <person name="Amaya E."/>
            <person name="Detter J.C."/>
            <person name="Fletcher R."/>
            <person name="Gerhard D.S."/>
            <person name="Goodstein D."/>
            <person name="Graves T."/>
            <person name="Grigoriev I.V."/>
            <person name="Grimwood J."/>
            <person name="Kawashima T."/>
            <person name="Lindquist E."/>
            <person name="Lucas S.M."/>
            <person name="Mead P.E."/>
            <person name="Mitros T."/>
            <person name="Ogino H."/>
            <person name="Ohta Y."/>
            <person name="Poliakov A.V."/>
            <person name="Pollet N."/>
            <person name="Robert J."/>
            <person name="Salamov A."/>
            <person name="Sater A.K."/>
            <person name="Schmutz J."/>
            <person name="Terry A."/>
            <person name="Vize P.D."/>
            <person name="Warren W.C."/>
            <person name="Wells D."/>
            <person name="Wills A."/>
            <person name="Wilson R.K."/>
            <person name="Zimmerman L.B."/>
            <person name="Zorn A.M."/>
            <person name="Grainger R."/>
            <person name="Grammer T."/>
            <person name="Khokha M.K."/>
            <person name="Richardson P.M."/>
            <person name="Rokhsar D.S."/>
        </authorList>
    </citation>
    <scope>NUCLEOTIDE SEQUENCE [LARGE SCALE GENOMIC DNA]</scope>
    <source>
        <strain evidence="4">Nigerian</strain>
    </source>
</reference>
<dbReference type="InterPro" id="IPR023216">
    <property type="entry name" value="Tscrpt_reg_SKI_SnoN"/>
</dbReference>
<dbReference type="AlphaFoldDB" id="A0A803JPM1"/>
<evidence type="ECO:0000256" key="1">
    <source>
        <dbReference type="ARBA" id="ARBA00009513"/>
    </source>
</evidence>
<organism evidence="4">
    <name type="scientific">Xenopus tropicalis</name>
    <name type="common">Western clawed frog</name>
    <name type="synonym">Silurana tropicalis</name>
    <dbReference type="NCBI Taxonomy" id="8364"/>
    <lineage>
        <taxon>Eukaryota</taxon>
        <taxon>Metazoa</taxon>
        <taxon>Chordata</taxon>
        <taxon>Craniata</taxon>
        <taxon>Vertebrata</taxon>
        <taxon>Euteleostomi</taxon>
        <taxon>Amphibia</taxon>
        <taxon>Batrachia</taxon>
        <taxon>Anura</taxon>
        <taxon>Pipoidea</taxon>
        <taxon>Pipidae</taxon>
        <taxon>Xenopodinae</taxon>
        <taxon>Xenopus</taxon>
        <taxon>Silurana</taxon>
    </lineage>
</organism>
<protein>
    <recommendedName>
        <fullName evidence="3">c-SKI SMAD4-binding domain-containing protein</fullName>
    </recommendedName>
</protein>
<feature type="compositionally biased region" description="Low complexity" evidence="2">
    <location>
        <begin position="107"/>
        <end position="120"/>
    </location>
</feature>
<comment type="similarity">
    <text evidence="1">Belongs to the SKI family.</text>
</comment>
<dbReference type="InterPro" id="IPR010919">
    <property type="entry name" value="SAND-like_dom_sf"/>
</dbReference>
<feature type="domain" description="c-SKI SMAD4-binding" evidence="3">
    <location>
        <begin position="114"/>
        <end position="175"/>
    </location>
</feature>
<proteinExistence type="inferred from homology"/>
<dbReference type="SMART" id="SM01046">
    <property type="entry name" value="c-SKI_SMAD_bind"/>
    <property type="match status" value="1"/>
</dbReference>
<dbReference type="PANTHER" id="PTHR10005">
    <property type="entry name" value="SKI ONCOGENE-RELATED"/>
    <property type="match status" value="1"/>
</dbReference>
<name>A0A803JPM1_XENTR</name>
<dbReference type="Gene3D" id="3.10.390.10">
    <property type="entry name" value="SAND domain-like"/>
    <property type="match status" value="1"/>
</dbReference>
<evidence type="ECO:0000313" key="4">
    <source>
        <dbReference type="Ensembl" id="ENSXETP00000109925"/>
    </source>
</evidence>
<evidence type="ECO:0000256" key="2">
    <source>
        <dbReference type="SAM" id="MobiDB-lite"/>
    </source>
</evidence>
<evidence type="ECO:0000259" key="3">
    <source>
        <dbReference type="SMART" id="SM01046"/>
    </source>
</evidence>
<dbReference type="InParanoid" id="A0A803JPM1"/>
<dbReference type="SUPFAM" id="SSF63763">
    <property type="entry name" value="SAND domain-like"/>
    <property type="match status" value="1"/>
</dbReference>
<dbReference type="Ensembl" id="ENSXETT00000116145">
    <property type="protein sequence ID" value="ENSXETP00000109925"/>
    <property type="gene ID" value="ENSXETG00000047018"/>
</dbReference>
<dbReference type="Pfam" id="PF08782">
    <property type="entry name" value="c-SKI_SMAD_bind"/>
    <property type="match status" value="1"/>
</dbReference>
<accession>A0A803JPM1</accession>